<evidence type="ECO:0000313" key="2">
    <source>
        <dbReference type="EMBL" id="QPD04410.1"/>
    </source>
</evidence>
<accession>A0A7S8IZW4</accession>
<name>A0A7S8IZW4_9BACT</name>
<gene>
    <name evidence="2" type="ORF">Nkreftii_002184</name>
</gene>
<protein>
    <recommendedName>
        <fullName evidence="4">DUF3618 domain-containing protein</fullName>
    </recommendedName>
</protein>
<dbReference type="EMBL" id="CP047423">
    <property type="protein sequence ID" value="QPD04410.1"/>
    <property type="molecule type" value="Genomic_DNA"/>
</dbReference>
<reference evidence="2 3" key="1">
    <citation type="journal article" date="2020" name="ISME J.">
        <title>Enrichment and physiological characterization of a novel comammox Nitrospira indicates ammonium inhibition of complete nitrification.</title>
        <authorList>
            <person name="Sakoula D."/>
            <person name="Koch H."/>
            <person name="Frank J."/>
            <person name="Jetten M.S.M."/>
            <person name="van Kessel M.A.H.J."/>
            <person name="Lucker S."/>
        </authorList>
    </citation>
    <scope>NUCLEOTIDE SEQUENCE [LARGE SCALE GENOMIC DNA]</scope>
    <source>
        <strain evidence="2">Comreactor17</strain>
    </source>
</reference>
<dbReference type="KEGG" id="nkf:Nkreftii_002184"/>
<feature type="region of interest" description="Disordered" evidence="1">
    <location>
        <begin position="188"/>
        <end position="227"/>
    </location>
</feature>
<feature type="compositionally biased region" description="Low complexity" evidence="1">
    <location>
        <begin position="135"/>
        <end position="152"/>
    </location>
</feature>
<feature type="region of interest" description="Disordered" evidence="1">
    <location>
        <begin position="113"/>
        <end position="152"/>
    </location>
</feature>
<sequence length="227" mass="24613">MDKGMDHIAQDVKDIVQTRTAIADKLDKLEHRFTSTVEEAKMMAEDFADRAQAVVEDTVESVKEVTDPSRLASNYPWLMVSGAIMTGFAVGRLIAQEQTRVIPYYPPGSHAADVMPESASEPTMKEGVYPFYPQSSVDESSTSTSSTSSPTSSILTYLGPLIAEALEQVRGDLVEIGKSTLRTWLKEAVQGGRTGSSASTGSSPSRNHDHQATARDTDYQPHTQTVG</sequence>
<dbReference type="AlphaFoldDB" id="A0A7S8IZW4"/>
<feature type="compositionally biased region" description="Low complexity" evidence="1">
    <location>
        <begin position="195"/>
        <end position="205"/>
    </location>
</feature>
<evidence type="ECO:0000256" key="1">
    <source>
        <dbReference type="SAM" id="MobiDB-lite"/>
    </source>
</evidence>
<evidence type="ECO:0008006" key="4">
    <source>
        <dbReference type="Google" id="ProtNLM"/>
    </source>
</evidence>
<evidence type="ECO:0000313" key="3">
    <source>
        <dbReference type="Proteomes" id="UP000593737"/>
    </source>
</evidence>
<organism evidence="2 3">
    <name type="scientific">Candidatus Nitrospira kreftii</name>
    <dbReference type="NCBI Taxonomy" id="2652173"/>
    <lineage>
        <taxon>Bacteria</taxon>
        <taxon>Pseudomonadati</taxon>
        <taxon>Nitrospirota</taxon>
        <taxon>Nitrospiria</taxon>
        <taxon>Nitrospirales</taxon>
        <taxon>Nitrospiraceae</taxon>
        <taxon>Nitrospira</taxon>
    </lineage>
</organism>
<feature type="compositionally biased region" description="Basic and acidic residues" evidence="1">
    <location>
        <begin position="206"/>
        <end position="219"/>
    </location>
</feature>
<proteinExistence type="predicted"/>
<dbReference type="Proteomes" id="UP000593737">
    <property type="component" value="Chromosome"/>
</dbReference>